<dbReference type="AlphaFoldDB" id="A0A7D5NLF4"/>
<evidence type="ECO:0000313" key="1">
    <source>
        <dbReference type="EMBL" id="QLH63111.1"/>
    </source>
</evidence>
<dbReference type="Pfam" id="PF13333">
    <property type="entry name" value="rve_2"/>
    <property type="match status" value="1"/>
</dbReference>
<accession>A0A7D5NLF4</accession>
<proteinExistence type="predicted"/>
<dbReference type="EMBL" id="CP050855">
    <property type="protein sequence ID" value="QLH63111.1"/>
    <property type="molecule type" value="Genomic_DNA"/>
</dbReference>
<sequence length="33" mass="3814">MAEYLHDYNTERISLKPKGLSSLEYRTQSLKAA</sequence>
<name>A0A7D5NLF4_9GAMM</name>
<reference evidence="1 2" key="1">
    <citation type="journal article" date="2014" name="Genome Announc.">
        <title>Whole-Genome Sequence of Serratia symbiotica Strain CWBI-2.3T, a Free-Living Symbiont of the Black Bean Aphid Aphis fabae.</title>
        <authorList>
            <person name="Foray V."/>
            <person name="Grigorescu A.S."/>
            <person name="Sabri A."/>
            <person name="Haubruge E."/>
            <person name="Lognay G."/>
            <person name="Francis F."/>
            <person name="Fauconnier M.L."/>
            <person name="Hance T."/>
            <person name="Thonart P."/>
        </authorList>
    </citation>
    <scope>NUCLEOTIDE SEQUENCE [LARGE SCALE GENOMIC DNA]</scope>
    <source>
        <strain evidence="1">CWBI-2.3</strain>
    </source>
</reference>
<dbReference type="Proteomes" id="UP000042738">
    <property type="component" value="Chromosome"/>
</dbReference>
<dbReference type="InterPro" id="IPR001584">
    <property type="entry name" value="Integrase_cat-core"/>
</dbReference>
<gene>
    <name evidence="1" type="ORF">SYMBAF_09460</name>
</gene>
<evidence type="ECO:0000313" key="2">
    <source>
        <dbReference type="Proteomes" id="UP000042738"/>
    </source>
</evidence>
<dbReference type="GO" id="GO:0015074">
    <property type="term" value="P:DNA integration"/>
    <property type="evidence" value="ECO:0007669"/>
    <property type="project" value="InterPro"/>
</dbReference>
<protein>
    <submittedName>
        <fullName evidence="1">IS3 family transposase</fullName>
    </submittedName>
</protein>
<organism evidence="1 2">
    <name type="scientific">Serratia symbiotica</name>
    <dbReference type="NCBI Taxonomy" id="138074"/>
    <lineage>
        <taxon>Bacteria</taxon>
        <taxon>Pseudomonadati</taxon>
        <taxon>Pseudomonadota</taxon>
        <taxon>Gammaproteobacteria</taxon>
        <taxon>Enterobacterales</taxon>
        <taxon>Yersiniaceae</taxon>
        <taxon>Serratia</taxon>
    </lineage>
</organism>